<dbReference type="AlphaFoldDB" id="A0A8J3DVX1"/>
<dbReference type="RefSeq" id="WP_189503937.1">
    <property type="nucleotide sequence ID" value="NZ_BMZQ01000002.1"/>
</dbReference>
<keyword evidence="1" id="KW-0732">Signal</keyword>
<feature type="signal peptide" evidence="1">
    <location>
        <begin position="1"/>
        <end position="19"/>
    </location>
</feature>
<sequence length="167" mass="18671">MKVSAVTMLLMAASPVTLASSPAAANCIPPWQILFSCTIPQRDARAEFCLIPNTDAHPGKKQGYYTYVTGTKPAELYFEADGYYFSTKDTEVDHPTDLTMAVGFKRGDYVYSFTITEDERQPDGIRDGEVRVYSSLDAFTNDKKDTEVTKLYCDPESIIANRNEIRP</sequence>
<dbReference type="EMBL" id="BMZQ01000002">
    <property type="protein sequence ID" value="GHD15658.1"/>
    <property type="molecule type" value="Genomic_DNA"/>
</dbReference>
<keyword evidence="3" id="KW-1185">Reference proteome</keyword>
<evidence type="ECO:0000313" key="3">
    <source>
        <dbReference type="Proteomes" id="UP000630142"/>
    </source>
</evidence>
<reference evidence="2" key="2">
    <citation type="submission" date="2020-09" db="EMBL/GenBank/DDBJ databases">
        <authorList>
            <person name="Sun Q."/>
            <person name="Kim S."/>
        </authorList>
    </citation>
    <scope>NUCLEOTIDE SEQUENCE</scope>
    <source>
        <strain evidence="2">KCTC 42249</strain>
    </source>
</reference>
<comment type="caution">
    <text evidence="2">The sequence shown here is derived from an EMBL/GenBank/DDBJ whole genome shotgun (WGS) entry which is preliminary data.</text>
</comment>
<feature type="chain" id="PRO_5035268304" evidence="1">
    <location>
        <begin position="20"/>
        <end position="167"/>
    </location>
</feature>
<evidence type="ECO:0000313" key="2">
    <source>
        <dbReference type="EMBL" id="GHD15658.1"/>
    </source>
</evidence>
<accession>A0A8J3DVX1</accession>
<name>A0A8J3DVX1_9HYPH</name>
<protein>
    <submittedName>
        <fullName evidence="2">Uncharacterized protein</fullName>
    </submittedName>
</protein>
<proteinExistence type="predicted"/>
<evidence type="ECO:0000256" key="1">
    <source>
        <dbReference type="SAM" id="SignalP"/>
    </source>
</evidence>
<organism evidence="2 3">
    <name type="scientific">Tianweitania populi</name>
    <dbReference type="NCBI Taxonomy" id="1607949"/>
    <lineage>
        <taxon>Bacteria</taxon>
        <taxon>Pseudomonadati</taxon>
        <taxon>Pseudomonadota</taxon>
        <taxon>Alphaproteobacteria</taxon>
        <taxon>Hyphomicrobiales</taxon>
        <taxon>Phyllobacteriaceae</taxon>
        <taxon>Tianweitania</taxon>
    </lineage>
</organism>
<reference evidence="2" key="1">
    <citation type="journal article" date="2014" name="Int. J. Syst. Evol. Microbiol.">
        <title>Complete genome sequence of Corynebacterium casei LMG S-19264T (=DSM 44701T), isolated from a smear-ripened cheese.</title>
        <authorList>
            <consortium name="US DOE Joint Genome Institute (JGI-PGF)"/>
            <person name="Walter F."/>
            <person name="Albersmeier A."/>
            <person name="Kalinowski J."/>
            <person name="Ruckert C."/>
        </authorList>
    </citation>
    <scope>NUCLEOTIDE SEQUENCE</scope>
    <source>
        <strain evidence="2">KCTC 42249</strain>
    </source>
</reference>
<dbReference type="Proteomes" id="UP000630142">
    <property type="component" value="Unassembled WGS sequence"/>
</dbReference>
<gene>
    <name evidence="2" type="ORF">GCM10016234_22860</name>
</gene>